<dbReference type="InterPro" id="IPR013783">
    <property type="entry name" value="Ig-like_fold"/>
</dbReference>
<sequence length="1764" mass="192310">MTGFRSLAGLFGRDSRGWPGLLGLCLLAASSSGLIPSPARAVTEPNAADRYAVAGPDLAQPTRQVPAPVAAGMRAPARLAEIQADAQTFALTGRELPPHRFTDTGLSSNLAMRDPVAASIETARMHPALVAVDATDLQLSSQKPAGDLTYVHFRQTVDGIPIHSSRVTFLWDEQGRLRMTGTKVYLDDLTGSAPSLRPSWIGEQAARVGATSGMPADLDVSEWEFAEQQWLPVTDPVSSFRLVPVWNIRFRSTNPVGWYDAMVDGETGRLLSRVNRIQYETLEGTLTGWIEPETPGDAPQKLGMPNQFVQVVTTGDPVRVASNADGVYTAELPEAGLYSAANGLVGRFIWVRDAMNGHATPLVQEQVSVPGTFDVEWADDNSNLSQRDLYYHGNVAHAAIRAIDGGPGIFQLDAPMPADADDPSGTCNAFWDGQRINFYAESGRCAATARIADVVYHEYGHAVTQWTYWPEFGPSDIHEGLSDYFAATIRNDSRIGIGFFGAGTTLRNIEPDRVYPDDISSDPHITGLIIAGALWDLRKEVGKEVTDHLFHFARYGQPEDFDDYMFQMLLVDDDDADLSNGTPHFDAIIRNFSKHGIGDFNVSISAPKIPDYENPGPTIDVTLSVFSLLGVDATELALYADLDGSGFTRIPMSATGVPREYRVSIPSPPAETLVPYYWAAADTAGNIARLPEGAPLETYSFYVGTDVIPPSIETDAPTALAENQTRYYFRTQITDNTQRLGDVHVEYRVGAAAVQSLPLTPRGGDEYEATLELGALAAGQDVFYRIVATDQSQDANTGAFPSEGEYRIPVRRGWSWDFEDPVSALQLDGDWEIGAPVEAGFNYSGQQALATKLNDRYTDDLTSYVTWGPIDLSTFDRASLRFRHLVQTELAYDGANVSVTSDPGAGRWTVLKPVGGYTLGRVAALGEAGYSGDLDWSEAIFPLDFQLGEQIYVRFAFASDINVGGLGWYIDDLSLMEAQAYVDADGFQANNGEDSQVSLRWAFPEGVDRNSGRWVGFDLYRTVDGEAFPDQPLNAQPMQFYQYVDNAVVNGTTYRYRLITRYDDGASRGVEAVGTPYAASIGVDVTSVEATVRDFNDLDDGFTVTNRGAGTLRFNVFLADADVEFGDVQATYALPLEGPTDPEVVAEDPQEGASNVDVASISARRWENEGQEYVEFRLDGYGPWGDPTRDWGGVLLLDLDGNLDTAEDAFDLGWSETTNMGWEMGIIFGRFLAQVGLPGVAALVDAGGDTEPRILSLVDFPTDGSSLAFSVPLSEFGSAQAVQMQAVVAYSLGAPPLDYVPDLPEAASWLVRAPRHGQAVQGYQQRIDLALGNPDLPNGIYRAKLLVRSNDQDVPVLELPVTMTVDRGIPPVLRDVRLTPSIAGMQIAILPSGALPPTGVFVERAGGGDGEYARIAGPLAASPDGYYRAVDSSVRVGETYSYRFALDFSGDRHRTYDPVEQVFNPTVPTLQVEAFDYRLSGVMIRFTLDEMLEGSEIFVERSVADQNEYLRLNDSPLSADSSYTVSYLDATVEEGASYDYQFVVVPDGGPEIPYGPYAATYHAFPAELADLEASSSGEGIEVSFTVPSELDLLQGIWIERRPAAGGDFMARNEETLEPDVEGRVTLLDPWSVPWADGLEPGTSYEYRVRLVGPQSREHSYPLEPVTFTPPVPQELALLPSRPNPFRDRVLFRIDLPSATDVSLEVFDTSGRRVAVLMDGSFPAGAHQREWDGEATSGERVPSGVYFARLRAGGAEKRIRVLRVR</sequence>
<proteinExistence type="predicted"/>
<feature type="domain" description="FlgD/Vpr Ig-like" evidence="1">
    <location>
        <begin position="1691"/>
        <end position="1747"/>
    </location>
</feature>
<dbReference type="InterPro" id="IPR025965">
    <property type="entry name" value="FlgD/Vpr_Ig-like"/>
</dbReference>
<dbReference type="Pfam" id="PF13860">
    <property type="entry name" value="FlgD_ig"/>
    <property type="match status" value="1"/>
</dbReference>
<reference evidence="2" key="2">
    <citation type="journal article" date="2021" name="Microbiome">
        <title>Successional dynamics and alternative stable states in a saline activated sludge microbial community over 9 years.</title>
        <authorList>
            <person name="Wang Y."/>
            <person name="Ye J."/>
            <person name="Ju F."/>
            <person name="Liu L."/>
            <person name="Boyd J.A."/>
            <person name="Deng Y."/>
            <person name="Parks D.H."/>
            <person name="Jiang X."/>
            <person name="Yin X."/>
            <person name="Woodcroft B.J."/>
            <person name="Tyson G.W."/>
            <person name="Hugenholtz P."/>
            <person name="Polz M.F."/>
            <person name="Zhang T."/>
        </authorList>
    </citation>
    <scope>NUCLEOTIDE SEQUENCE</scope>
    <source>
        <strain evidence="2">HKST-UBA01</strain>
    </source>
</reference>
<name>A0A956RQB7_UNCEI</name>
<accession>A0A956RQB7</accession>
<comment type="caution">
    <text evidence="2">The sequence shown here is derived from an EMBL/GenBank/DDBJ whole genome shotgun (WGS) entry which is preliminary data.</text>
</comment>
<dbReference type="Gene3D" id="2.60.40.10">
    <property type="entry name" value="Immunoglobulins"/>
    <property type="match status" value="1"/>
</dbReference>
<evidence type="ECO:0000313" key="2">
    <source>
        <dbReference type="EMBL" id="MCA9727469.1"/>
    </source>
</evidence>
<gene>
    <name evidence="2" type="ORF">KC729_07285</name>
</gene>
<dbReference type="Gene3D" id="3.10.170.10">
    <property type="match status" value="1"/>
</dbReference>
<evidence type="ECO:0000313" key="3">
    <source>
        <dbReference type="Proteomes" id="UP000697710"/>
    </source>
</evidence>
<organism evidence="2 3">
    <name type="scientific">Eiseniibacteriota bacterium</name>
    <dbReference type="NCBI Taxonomy" id="2212470"/>
    <lineage>
        <taxon>Bacteria</taxon>
        <taxon>Candidatus Eiseniibacteriota</taxon>
    </lineage>
</organism>
<dbReference type="Proteomes" id="UP000697710">
    <property type="component" value="Unassembled WGS sequence"/>
</dbReference>
<protein>
    <recommendedName>
        <fullName evidence="1">FlgD/Vpr Ig-like domain-containing protein</fullName>
    </recommendedName>
</protein>
<dbReference type="Gene3D" id="2.60.40.4070">
    <property type="match status" value="1"/>
</dbReference>
<dbReference type="EMBL" id="JAGQHR010000172">
    <property type="protein sequence ID" value="MCA9727469.1"/>
    <property type="molecule type" value="Genomic_DNA"/>
</dbReference>
<dbReference type="SUPFAM" id="SSF55486">
    <property type="entry name" value="Metalloproteases ('zincins'), catalytic domain"/>
    <property type="match status" value="1"/>
</dbReference>
<reference evidence="2" key="1">
    <citation type="submission" date="2020-04" db="EMBL/GenBank/DDBJ databases">
        <authorList>
            <person name="Zhang T."/>
        </authorList>
    </citation>
    <scope>NUCLEOTIDE SEQUENCE</scope>
    <source>
        <strain evidence="2">HKST-UBA01</strain>
    </source>
</reference>
<evidence type="ECO:0000259" key="1">
    <source>
        <dbReference type="Pfam" id="PF13860"/>
    </source>
</evidence>